<organism evidence="8 9">
    <name type="scientific">Candidatus Lachnoclostridium stercorigallinarum</name>
    <dbReference type="NCBI Taxonomy" id="2838634"/>
    <lineage>
        <taxon>Bacteria</taxon>
        <taxon>Bacillati</taxon>
        <taxon>Bacillota</taxon>
        <taxon>Clostridia</taxon>
        <taxon>Lachnospirales</taxon>
        <taxon>Lachnospiraceae</taxon>
    </lineage>
</organism>
<reference evidence="8" key="2">
    <citation type="submission" date="2021-04" db="EMBL/GenBank/DDBJ databases">
        <authorList>
            <person name="Gilroy R."/>
        </authorList>
    </citation>
    <scope>NUCLEOTIDE SEQUENCE</scope>
    <source>
        <strain evidence="8">ChiBcec1-1093</strain>
    </source>
</reference>
<feature type="transmembrane region" description="Helical" evidence="6">
    <location>
        <begin position="45"/>
        <end position="63"/>
    </location>
</feature>
<dbReference type="EMBL" id="DXBC01000184">
    <property type="protein sequence ID" value="HIZ80399.1"/>
    <property type="molecule type" value="Genomic_DNA"/>
</dbReference>
<dbReference type="AlphaFoldDB" id="A0A9D2GIN5"/>
<dbReference type="Gene3D" id="1.10.510.10">
    <property type="entry name" value="Transferase(Phosphotransferase) domain 1"/>
    <property type="match status" value="1"/>
</dbReference>
<dbReference type="CDD" id="cd14014">
    <property type="entry name" value="STKc_PknB_like"/>
    <property type="match status" value="1"/>
</dbReference>
<keyword evidence="3" id="KW-0418">Kinase</keyword>
<gene>
    <name evidence="8" type="ORF">IAA17_11500</name>
</gene>
<evidence type="ECO:0000256" key="2">
    <source>
        <dbReference type="ARBA" id="ARBA00022741"/>
    </source>
</evidence>
<dbReference type="PROSITE" id="PS50011">
    <property type="entry name" value="PROTEIN_KINASE_DOM"/>
    <property type="match status" value="1"/>
</dbReference>
<dbReference type="PROSITE" id="PS00109">
    <property type="entry name" value="PROTEIN_KINASE_TYR"/>
    <property type="match status" value="1"/>
</dbReference>
<evidence type="ECO:0000256" key="6">
    <source>
        <dbReference type="SAM" id="Phobius"/>
    </source>
</evidence>
<dbReference type="SUPFAM" id="SSF56112">
    <property type="entry name" value="Protein kinase-like (PK-like)"/>
    <property type="match status" value="1"/>
</dbReference>
<feature type="domain" description="Protein kinase" evidence="7">
    <location>
        <begin position="45"/>
        <end position="319"/>
    </location>
</feature>
<dbReference type="InterPro" id="IPR000719">
    <property type="entry name" value="Prot_kinase_dom"/>
</dbReference>
<dbReference type="Gene3D" id="3.30.200.20">
    <property type="entry name" value="Phosphorylase Kinase, domain 1"/>
    <property type="match status" value="1"/>
</dbReference>
<evidence type="ECO:0000259" key="7">
    <source>
        <dbReference type="PROSITE" id="PS50011"/>
    </source>
</evidence>
<dbReference type="Pfam" id="PF00069">
    <property type="entry name" value="Pkinase"/>
    <property type="match status" value="1"/>
</dbReference>
<feature type="binding site" evidence="5">
    <location>
        <position position="74"/>
    </location>
    <ligand>
        <name>ATP</name>
        <dbReference type="ChEBI" id="CHEBI:30616"/>
    </ligand>
</feature>
<comment type="caution">
    <text evidence="8">The sequence shown here is derived from an EMBL/GenBank/DDBJ whole genome shotgun (WGS) entry which is preliminary data.</text>
</comment>
<dbReference type="PANTHER" id="PTHR43289">
    <property type="entry name" value="MITOGEN-ACTIVATED PROTEIN KINASE KINASE KINASE 20-RELATED"/>
    <property type="match status" value="1"/>
</dbReference>
<dbReference type="InterPro" id="IPR017441">
    <property type="entry name" value="Protein_kinase_ATP_BS"/>
</dbReference>
<dbReference type="PANTHER" id="PTHR43289:SF34">
    <property type="entry name" value="SERINE_THREONINE-PROTEIN KINASE YBDM-RELATED"/>
    <property type="match status" value="1"/>
</dbReference>
<evidence type="ECO:0000313" key="8">
    <source>
        <dbReference type="EMBL" id="HIZ80399.1"/>
    </source>
</evidence>
<keyword evidence="4 5" id="KW-0067">ATP-binding</keyword>
<keyword evidence="6" id="KW-0812">Transmembrane</keyword>
<keyword evidence="2 5" id="KW-0547">Nucleotide-binding</keyword>
<evidence type="ECO:0000256" key="4">
    <source>
        <dbReference type="ARBA" id="ARBA00022840"/>
    </source>
</evidence>
<dbReference type="PROSITE" id="PS00107">
    <property type="entry name" value="PROTEIN_KINASE_ATP"/>
    <property type="match status" value="1"/>
</dbReference>
<evidence type="ECO:0000256" key="3">
    <source>
        <dbReference type="ARBA" id="ARBA00022777"/>
    </source>
</evidence>
<evidence type="ECO:0000313" key="9">
    <source>
        <dbReference type="Proteomes" id="UP000824101"/>
    </source>
</evidence>
<keyword evidence="6" id="KW-1133">Transmembrane helix</keyword>
<keyword evidence="6" id="KW-0472">Membrane</keyword>
<dbReference type="InterPro" id="IPR011009">
    <property type="entry name" value="Kinase-like_dom_sf"/>
</dbReference>
<feature type="transmembrane region" description="Helical" evidence="6">
    <location>
        <begin position="336"/>
        <end position="360"/>
    </location>
</feature>
<accession>A0A9D2GIN5</accession>
<dbReference type="Proteomes" id="UP000824101">
    <property type="component" value="Unassembled WGS sequence"/>
</dbReference>
<evidence type="ECO:0000256" key="5">
    <source>
        <dbReference type="PROSITE-ProRule" id="PRU10141"/>
    </source>
</evidence>
<dbReference type="GO" id="GO:0004674">
    <property type="term" value="F:protein serine/threonine kinase activity"/>
    <property type="evidence" value="ECO:0007669"/>
    <property type="project" value="TreeGrafter"/>
</dbReference>
<dbReference type="InterPro" id="IPR008266">
    <property type="entry name" value="Tyr_kinase_AS"/>
</dbReference>
<evidence type="ECO:0000256" key="1">
    <source>
        <dbReference type="ARBA" id="ARBA00022679"/>
    </source>
</evidence>
<name>A0A9D2GIN5_9FIRM</name>
<dbReference type="SUPFAM" id="SSF53850">
    <property type="entry name" value="Periplasmic binding protein-like II"/>
    <property type="match status" value="1"/>
</dbReference>
<keyword evidence="1" id="KW-0808">Transferase</keyword>
<proteinExistence type="predicted"/>
<sequence>MIRCLNCMQEFDEQYGVCPHCGHIPGEDPKEAFQLRPGVMLAGRYVIGTALGVGGFGITYRAWDNTLQKMLAIKEYYPSANGIVNRVPGDSQVIVYSGNREVEFENGKARFLFEARNMARFNTHPNIVHVYDFFEENGTAYIVMEFLDGISYKQFIAANGGKVGQKVASEVTLSVLDALKEIHKAGIIHRDISPDNVFICMNGVIKLIDFGAARFSTGEEEKTLSIILKPGYAPPEQYRSRSRQGPWTDLYAVGAMYYRALTGVMPDESVNRMVQDKVVPPHELDPEIPENLSNAIMRAMALNQELRFRSVDQFREAIQGTAPVRNVKAELKRRKVLRFGIVAGVFTLLIAAGTVCVLMFRSRQADALLEDAKILVWYPVDAGNEEAGKDEFLSMASAYMEYYPNIQIEVEAIPREEYGERLEEALLAGEGIPDVFDSTELDESYDGALASLNEAYDWLDDRDELGNYYFLEEYRKDEPEELRMPMSFEAPVVYGDSLIIGEETAAFSGREEFVQALEEAEAGYAVDDGAAGLYGELLPELDLSRDYSDFVVELEGENQGSGEEFDAELEKEAAVDGKAAYYLSDTSAYETVQQDMAGVYQVILLKDMPLRGRLTNLWSVSAQAPEAERRAGIRLIYFLMSKENQQIINVQNGLGLPLHREILEEYETMNTEFAGIGESLGQLTMEGR</sequence>
<dbReference type="GO" id="GO:0005524">
    <property type="term" value="F:ATP binding"/>
    <property type="evidence" value="ECO:0007669"/>
    <property type="project" value="UniProtKB-UniRule"/>
</dbReference>
<dbReference type="Gene3D" id="3.40.190.10">
    <property type="entry name" value="Periplasmic binding protein-like II"/>
    <property type="match status" value="2"/>
</dbReference>
<reference evidence="8" key="1">
    <citation type="journal article" date="2021" name="PeerJ">
        <title>Extensive microbial diversity within the chicken gut microbiome revealed by metagenomics and culture.</title>
        <authorList>
            <person name="Gilroy R."/>
            <person name="Ravi A."/>
            <person name="Getino M."/>
            <person name="Pursley I."/>
            <person name="Horton D.L."/>
            <person name="Alikhan N.F."/>
            <person name="Baker D."/>
            <person name="Gharbi K."/>
            <person name="Hall N."/>
            <person name="Watson M."/>
            <person name="Adriaenssens E.M."/>
            <person name="Foster-Nyarko E."/>
            <person name="Jarju S."/>
            <person name="Secka A."/>
            <person name="Antonio M."/>
            <person name="Oren A."/>
            <person name="Chaudhuri R.R."/>
            <person name="La Ragione R."/>
            <person name="Hildebrand F."/>
            <person name="Pallen M.J."/>
        </authorList>
    </citation>
    <scope>NUCLEOTIDE SEQUENCE</scope>
    <source>
        <strain evidence="8">ChiBcec1-1093</strain>
    </source>
</reference>
<protein>
    <submittedName>
        <fullName evidence="8">Extracellular solute-binding protein</fullName>
    </submittedName>
</protein>